<feature type="non-terminal residue" evidence="2">
    <location>
        <position position="1"/>
    </location>
</feature>
<dbReference type="GO" id="GO:0005886">
    <property type="term" value="C:plasma membrane"/>
    <property type="evidence" value="ECO:0007669"/>
    <property type="project" value="TreeGrafter"/>
</dbReference>
<proteinExistence type="predicted"/>
<dbReference type="GO" id="GO:0071439">
    <property type="term" value="C:clathrin complex"/>
    <property type="evidence" value="ECO:0007669"/>
    <property type="project" value="TreeGrafter"/>
</dbReference>
<feature type="non-terminal residue" evidence="2">
    <location>
        <position position="162"/>
    </location>
</feature>
<dbReference type="GO" id="GO:0006898">
    <property type="term" value="P:receptor-mediated endocytosis"/>
    <property type="evidence" value="ECO:0007669"/>
    <property type="project" value="TreeGrafter"/>
</dbReference>
<keyword evidence="3" id="KW-1185">Reference proteome</keyword>
<evidence type="ECO:0000313" key="3">
    <source>
        <dbReference type="Proteomes" id="UP000428333"/>
    </source>
</evidence>
<dbReference type="SUPFAM" id="SSF48371">
    <property type="entry name" value="ARM repeat"/>
    <property type="match status" value="1"/>
</dbReference>
<reference evidence="2 3" key="1">
    <citation type="journal article" date="2019" name="Genome Biol. Evol.">
        <title>The Rhododendron genome and chromosomal organization provide insight into shared whole-genome duplications across the heath family (Ericaceae).</title>
        <authorList>
            <person name="Soza V.L."/>
            <person name="Lindsley D."/>
            <person name="Waalkes A."/>
            <person name="Ramage E."/>
            <person name="Patwardhan R.P."/>
            <person name="Burton J.N."/>
            <person name="Adey A."/>
            <person name="Kumar A."/>
            <person name="Qiu R."/>
            <person name="Shendure J."/>
            <person name="Hall B."/>
        </authorList>
    </citation>
    <scope>NUCLEOTIDE SEQUENCE [LARGE SCALE GENOMIC DNA]</scope>
    <source>
        <strain evidence="2">RSF 1966-606</strain>
    </source>
</reference>
<dbReference type="GO" id="GO:0032051">
    <property type="term" value="F:clathrin light chain binding"/>
    <property type="evidence" value="ECO:0007669"/>
    <property type="project" value="TreeGrafter"/>
</dbReference>
<dbReference type="Pfam" id="PF00637">
    <property type="entry name" value="Clathrin"/>
    <property type="match status" value="1"/>
</dbReference>
<dbReference type="AlphaFoldDB" id="A0A6A4LC32"/>
<dbReference type="PROSITE" id="PS50236">
    <property type="entry name" value="CHCR"/>
    <property type="match status" value="1"/>
</dbReference>
<name>A0A6A4LC32_9ERIC</name>
<dbReference type="GO" id="GO:0009507">
    <property type="term" value="C:chloroplast"/>
    <property type="evidence" value="ECO:0007669"/>
    <property type="project" value="TreeGrafter"/>
</dbReference>
<accession>A0A6A4LC32</accession>
<evidence type="ECO:0008006" key="4">
    <source>
        <dbReference type="Google" id="ProtNLM"/>
    </source>
</evidence>
<evidence type="ECO:0000256" key="1">
    <source>
        <dbReference type="PROSITE-ProRule" id="PRU01006"/>
    </source>
</evidence>
<dbReference type="SMART" id="SM00299">
    <property type="entry name" value="CLH"/>
    <property type="match status" value="1"/>
</dbReference>
<gene>
    <name evidence="2" type="ORF">C3L33_15209</name>
</gene>
<dbReference type="GO" id="GO:0005794">
    <property type="term" value="C:Golgi apparatus"/>
    <property type="evidence" value="ECO:0007669"/>
    <property type="project" value="TreeGrafter"/>
</dbReference>
<dbReference type="InterPro" id="IPR055358">
    <property type="entry name" value="CHCR"/>
</dbReference>
<dbReference type="InterPro" id="IPR000547">
    <property type="entry name" value="Clathrin_H-chain/VPS_repeat"/>
</dbReference>
<dbReference type="GO" id="GO:0006886">
    <property type="term" value="P:intracellular protein transport"/>
    <property type="evidence" value="ECO:0007669"/>
    <property type="project" value="UniProtKB-UniRule"/>
</dbReference>
<dbReference type="EMBL" id="QEFC01002333">
    <property type="protein sequence ID" value="KAE9452889.1"/>
    <property type="molecule type" value="Genomic_DNA"/>
</dbReference>
<dbReference type="GO" id="GO:0009506">
    <property type="term" value="C:plasmodesma"/>
    <property type="evidence" value="ECO:0007669"/>
    <property type="project" value="TreeGrafter"/>
</dbReference>
<feature type="repeat" description="CHCR" evidence="1">
    <location>
        <begin position="1"/>
        <end position="139"/>
    </location>
</feature>
<dbReference type="InterPro" id="IPR016024">
    <property type="entry name" value="ARM-type_fold"/>
</dbReference>
<protein>
    <recommendedName>
        <fullName evidence="4">Clathrin heavy chain linker core motif domain-containing protein</fullName>
    </recommendedName>
</protein>
<dbReference type="PANTHER" id="PTHR10292:SF1">
    <property type="entry name" value="CLATHRIN HEAVY CHAIN"/>
    <property type="match status" value="1"/>
</dbReference>
<dbReference type="OrthoDB" id="1739539at2759"/>
<sequence length="162" mass="18560">MIARRWYDDSLTVALMAVLFDDCSGDLFAMTVQFDDCSDDSYIKAATKAGQIEEVEHITRESNSYDPEKTKNFLMKAKLRDPRPLINVCDRFGFVPELAHYLYSNNMLSYIEGYVEKVNPRNALLVVRQLLDDGCPEDFIKGLILSVRSLLIIEPLVEELEK</sequence>
<evidence type="ECO:0000313" key="2">
    <source>
        <dbReference type="EMBL" id="KAE9452889.1"/>
    </source>
</evidence>
<dbReference type="PANTHER" id="PTHR10292">
    <property type="entry name" value="CLATHRIN HEAVY CHAIN RELATED"/>
    <property type="match status" value="1"/>
</dbReference>
<organism evidence="2 3">
    <name type="scientific">Rhododendron williamsianum</name>
    <dbReference type="NCBI Taxonomy" id="262921"/>
    <lineage>
        <taxon>Eukaryota</taxon>
        <taxon>Viridiplantae</taxon>
        <taxon>Streptophyta</taxon>
        <taxon>Embryophyta</taxon>
        <taxon>Tracheophyta</taxon>
        <taxon>Spermatophyta</taxon>
        <taxon>Magnoliopsida</taxon>
        <taxon>eudicotyledons</taxon>
        <taxon>Gunneridae</taxon>
        <taxon>Pentapetalae</taxon>
        <taxon>asterids</taxon>
        <taxon>Ericales</taxon>
        <taxon>Ericaceae</taxon>
        <taxon>Ericoideae</taxon>
        <taxon>Rhodoreae</taxon>
        <taxon>Rhododendron</taxon>
    </lineage>
</organism>
<comment type="caution">
    <text evidence="2">The sequence shown here is derived from an EMBL/GenBank/DDBJ whole genome shotgun (WGS) entry which is preliminary data.</text>
</comment>
<dbReference type="Proteomes" id="UP000428333">
    <property type="component" value="Linkage Group LG09"/>
</dbReference>